<evidence type="ECO:0000313" key="2">
    <source>
        <dbReference type="Proteomes" id="UP000265520"/>
    </source>
</evidence>
<dbReference type="AlphaFoldDB" id="A0A392VF25"/>
<comment type="caution">
    <text evidence="1">The sequence shown here is derived from an EMBL/GenBank/DDBJ whole genome shotgun (WGS) entry which is preliminary data.</text>
</comment>
<reference evidence="1 2" key="1">
    <citation type="journal article" date="2018" name="Front. Plant Sci.">
        <title>Red Clover (Trifolium pratense) and Zigzag Clover (T. medium) - A Picture of Genomic Similarities and Differences.</title>
        <authorList>
            <person name="Dluhosova J."/>
            <person name="Istvanek J."/>
            <person name="Nedelnik J."/>
            <person name="Repkova J."/>
        </authorList>
    </citation>
    <scope>NUCLEOTIDE SEQUENCE [LARGE SCALE GENOMIC DNA]</scope>
    <source>
        <strain evidence="2">cv. 10/8</strain>
        <tissue evidence="1">Leaf</tissue>
    </source>
</reference>
<keyword evidence="2" id="KW-1185">Reference proteome</keyword>
<dbReference type="EMBL" id="LXQA011154933">
    <property type="protein sequence ID" value="MCI86996.1"/>
    <property type="molecule type" value="Genomic_DNA"/>
</dbReference>
<organism evidence="1 2">
    <name type="scientific">Trifolium medium</name>
    <dbReference type="NCBI Taxonomy" id="97028"/>
    <lineage>
        <taxon>Eukaryota</taxon>
        <taxon>Viridiplantae</taxon>
        <taxon>Streptophyta</taxon>
        <taxon>Embryophyta</taxon>
        <taxon>Tracheophyta</taxon>
        <taxon>Spermatophyta</taxon>
        <taxon>Magnoliopsida</taxon>
        <taxon>eudicotyledons</taxon>
        <taxon>Gunneridae</taxon>
        <taxon>Pentapetalae</taxon>
        <taxon>rosids</taxon>
        <taxon>fabids</taxon>
        <taxon>Fabales</taxon>
        <taxon>Fabaceae</taxon>
        <taxon>Papilionoideae</taxon>
        <taxon>50 kb inversion clade</taxon>
        <taxon>NPAAA clade</taxon>
        <taxon>Hologalegina</taxon>
        <taxon>IRL clade</taxon>
        <taxon>Trifolieae</taxon>
        <taxon>Trifolium</taxon>
    </lineage>
</organism>
<dbReference type="Proteomes" id="UP000265520">
    <property type="component" value="Unassembled WGS sequence"/>
</dbReference>
<accession>A0A392VF25</accession>
<protein>
    <submittedName>
        <fullName evidence="1">Uncharacterized protein</fullName>
    </submittedName>
</protein>
<sequence length="69" mass="7521">PTPLGCVLVRLGRDLLWELNPSLPKFRGVALRQNVLARNSKGSVVGEQTGWSSRLPVFVVLSSVVTFAM</sequence>
<evidence type="ECO:0000313" key="1">
    <source>
        <dbReference type="EMBL" id="MCI86996.1"/>
    </source>
</evidence>
<proteinExistence type="predicted"/>
<feature type="non-terminal residue" evidence="1">
    <location>
        <position position="1"/>
    </location>
</feature>
<name>A0A392VF25_9FABA</name>